<comment type="function">
    <text evidence="4">Involved in chromosome partition. Localize to both poles of the predivisional cell following completion of DNA replication. Binds to the DNA origin of replication.</text>
</comment>
<feature type="domain" description="ParB-like N-terminal" evidence="6">
    <location>
        <begin position="48"/>
        <end position="138"/>
    </location>
</feature>
<comment type="caution">
    <text evidence="7">The sequence shown here is derived from an EMBL/GenBank/DDBJ whole genome shotgun (WGS) entry which is preliminary data.</text>
</comment>
<reference evidence="7 8" key="1">
    <citation type="journal article" date="2016" name="Front. Microbiol.">
        <title>Genomic Resource of Rice Seed Associated Bacteria.</title>
        <authorList>
            <person name="Midha S."/>
            <person name="Bansal K."/>
            <person name="Sharma S."/>
            <person name="Kumar N."/>
            <person name="Patil P.P."/>
            <person name="Chaudhry V."/>
            <person name="Patil P.B."/>
        </authorList>
    </citation>
    <scope>NUCLEOTIDE SEQUENCE [LARGE SCALE GENOMIC DNA]</scope>
    <source>
        <strain evidence="7 8">NS365</strain>
    </source>
</reference>
<dbReference type="SMART" id="SM00470">
    <property type="entry name" value="ParB"/>
    <property type="match status" value="1"/>
</dbReference>
<keyword evidence="8" id="KW-1185">Reference proteome</keyword>
<dbReference type="GO" id="GO:0005694">
    <property type="term" value="C:chromosome"/>
    <property type="evidence" value="ECO:0007669"/>
    <property type="project" value="TreeGrafter"/>
</dbReference>
<dbReference type="GO" id="GO:0045881">
    <property type="term" value="P:positive regulation of sporulation resulting in formation of a cellular spore"/>
    <property type="evidence" value="ECO:0007669"/>
    <property type="project" value="TreeGrafter"/>
</dbReference>
<dbReference type="FunFam" id="3.90.1530.30:FF:000001">
    <property type="entry name" value="Chromosome partitioning protein ParB"/>
    <property type="match status" value="1"/>
</dbReference>
<evidence type="ECO:0000256" key="4">
    <source>
        <dbReference type="ARBA" id="ARBA00025472"/>
    </source>
</evidence>
<sequence length="328" mass="35623">MSEDKGRQRLGRGLASLIGGSASSAVPSRAATPFPLPGAARVEEPGERKLAVSELSPNPRNPRRHFDETDLAELTASIRQHGVVQPILVRKTASGAFEIVAGERRWRAAQEAGLKQVPVVVREISDRESLEIAIIENVQRADLDPIEEAMGYQMLIDEHEYTQSDLADILGKSRSHVANTLRLLKLPDSVKEMVAKGELSAGAARTAVSQDDPEAFARQIVDGGLSVREAETLARGEPLPEPAPPRGSAQKRRTPPAPPSVAEVRESDTQALEKLLSDTLGLPVAIELRGEGGSLRLDFRHLDQLDHLCRLLQTRVSAESAEPRIRSL</sequence>
<evidence type="ECO:0000256" key="1">
    <source>
        <dbReference type="ARBA" id="ARBA00006295"/>
    </source>
</evidence>
<dbReference type="InterPro" id="IPR041468">
    <property type="entry name" value="HTH_ParB/Spo0J"/>
</dbReference>
<dbReference type="AlphaFoldDB" id="A0A175RGS4"/>
<dbReference type="RefSeq" id="WP_058602201.1">
    <property type="nucleotide sequence ID" value="NZ_LDQA01000069.1"/>
</dbReference>
<evidence type="ECO:0000256" key="2">
    <source>
        <dbReference type="ARBA" id="ARBA00022829"/>
    </source>
</evidence>
<dbReference type="CDD" id="cd16393">
    <property type="entry name" value="SPO0J_N"/>
    <property type="match status" value="1"/>
</dbReference>
<accession>A0A175RGS4</accession>
<dbReference type="NCBIfam" id="TIGR00180">
    <property type="entry name" value="parB_part"/>
    <property type="match status" value="1"/>
</dbReference>
<dbReference type="GO" id="GO:0003677">
    <property type="term" value="F:DNA binding"/>
    <property type="evidence" value="ECO:0007669"/>
    <property type="project" value="UniProtKB-KW"/>
</dbReference>
<dbReference type="GO" id="GO:0007059">
    <property type="term" value="P:chromosome segregation"/>
    <property type="evidence" value="ECO:0007669"/>
    <property type="project" value="UniProtKB-KW"/>
</dbReference>
<evidence type="ECO:0000256" key="5">
    <source>
        <dbReference type="SAM" id="MobiDB-lite"/>
    </source>
</evidence>
<dbReference type="Proteomes" id="UP000078529">
    <property type="component" value="Unassembled WGS sequence"/>
</dbReference>
<feature type="region of interest" description="Disordered" evidence="5">
    <location>
        <begin position="19"/>
        <end position="65"/>
    </location>
</feature>
<dbReference type="InterPro" id="IPR004437">
    <property type="entry name" value="ParB/RepB/Spo0J"/>
</dbReference>
<dbReference type="Pfam" id="PF23552">
    <property type="entry name" value="ParB_C"/>
    <property type="match status" value="1"/>
</dbReference>
<dbReference type="PATRIC" id="fig|401562.4.peg.4198"/>
<protein>
    <submittedName>
        <fullName evidence="7">Chromosome partitioning protein ParB</fullName>
    </submittedName>
</protein>
<dbReference type="InterPro" id="IPR057240">
    <property type="entry name" value="ParB_dimer_C"/>
</dbReference>
<evidence type="ECO:0000259" key="6">
    <source>
        <dbReference type="SMART" id="SM00470"/>
    </source>
</evidence>
<evidence type="ECO:0000256" key="3">
    <source>
        <dbReference type="ARBA" id="ARBA00023125"/>
    </source>
</evidence>
<comment type="similarity">
    <text evidence="1">Belongs to the ParB family.</text>
</comment>
<dbReference type="Pfam" id="PF02195">
    <property type="entry name" value="ParB_N"/>
    <property type="match status" value="1"/>
</dbReference>
<keyword evidence="3" id="KW-0238">DNA-binding</keyword>
<dbReference type="PANTHER" id="PTHR33375">
    <property type="entry name" value="CHROMOSOME-PARTITIONING PROTEIN PARB-RELATED"/>
    <property type="match status" value="1"/>
</dbReference>
<evidence type="ECO:0000313" key="7">
    <source>
        <dbReference type="EMBL" id="KTR02688.1"/>
    </source>
</evidence>
<name>A0A175RGS4_9HYPH</name>
<dbReference type="SUPFAM" id="SSF110849">
    <property type="entry name" value="ParB/Sulfiredoxin"/>
    <property type="match status" value="1"/>
</dbReference>
<organism evidence="7 8">
    <name type="scientific">Aureimonas ureilytica</name>
    <dbReference type="NCBI Taxonomy" id="401562"/>
    <lineage>
        <taxon>Bacteria</taxon>
        <taxon>Pseudomonadati</taxon>
        <taxon>Pseudomonadota</taxon>
        <taxon>Alphaproteobacteria</taxon>
        <taxon>Hyphomicrobiales</taxon>
        <taxon>Aurantimonadaceae</taxon>
        <taxon>Aureimonas</taxon>
    </lineage>
</organism>
<dbReference type="InterPro" id="IPR036086">
    <property type="entry name" value="ParB/Sulfiredoxin_sf"/>
</dbReference>
<proteinExistence type="inferred from homology"/>
<keyword evidence="2" id="KW-0159">Chromosome partition</keyword>
<dbReference type="Gene3D" id="3.90.1530.30">
    <property type="match status" value="1"/>
</dbReference>
<dbReference type="InterPro" id="IPR003115">
    <property type="entry name" value="ParB_N"/>
</dbReference>
<dbReference type="Gene3D" id="1.10.10.2830">
    <property type="match status" value="1"/>
</dbReference>
<gene>
    <name evidence="7" type="ORF">NS365_20785</name>
</gene>
<feature type="compositionally biased region" description="Basic and acidic residues" evidence="5">
    <location>
        <begin position="41"/>
        <end position="51"/>
    </location>
</feature>
<dbReference type="Pfam" id="PF17762">
    <property type="entry name" value="HTH_ParB"/>
    <property type="match status" value="1"/>
</dbReference>
<dbReference type="EMBL" id="LDQA01000069">
    <property type="protein sequence ID" value="KTR02688.1"/>
    <property type="molecule type" value="Genomic_DNA"/>
</dbReference>
<dbReference type="InterPro" id="IPR050336">
    <property type="entry name" value="Chromosome_partition/occlusion"/>
</dbReference>
<feature type="region of interest" description="Disordered" evidence="5">
    <location>
        <begin position="232"/>
        <end position="264"/>
    </location>
</feature>
<evidence type="ECO:0000313" key="8">
    <source>
        <dbReference type="Proteomes" id="UP000078529"/>
    </source>
</evidence>
<dbReference type="PANTHER" id="PTHR33375:SF1">
    <property type="entry name" value="CHROMOSOME-PARTITIONING PROTEIN PARB-RELATED"/>
    <property type="match status" value="1"/>
</dbReference>
<dbReference type="FunFam" id="1.10.10.2830:FF:000001">
    <property type="entry name" value="Chromosome partitioning protein ParB"/>
    <property type="match status" value="1"/>
</dbReference>